<comment type="caution">
    <text evidence="2">The sequence shown here is derived from an EMBL/GenBank/DDBJ whole genome shotgun (WGS) entry which is preliminary data.</text>
</comment>
<accession>A0A402BD57</accession>
<protein>
    <submittedName>
        <fullName evidence="2">Uncharacterized protein</fullName>
    </submittedName>
</protein>
<organism evidence="2 3">
    <name type="scientific">Dictyobacter alpinus</name>
    <dbReference type="NCBI Taxonomy" id="2014873"/>
    <lineage>
        <taxon>Bacteria</taxon>
        <taxon>Bacillati</taxon>
        <taxon>Chloroflexota</taxon>
        <taxon>Ktedonobacteria</taxon>
        <taxon>Ktedonobacterales</taxon>
        <taxon>Dictyobacteraceae</taxon>
        <taxon>Dictyobacter</taxon>
    </lineage>
</organism>
<evidence type="ECO:0000313" key="3">
    <source>
        <dbReference type="Proteomes" id="UP000287171"/>
    </source>
</evidence>
<dbReference type="Proteomes" id="UP000287171">
    <property type="component" value="Unassembled WGS sequence"/>
</dbReference>
<keyword evidence="1" id="KW-0472">Membrane</keyword>
<dbReference type="EMBL" id="BIFT01000002">
    <property type="protein sequence ID" value="GCE29212.1"/>
    <property type="molecule type" value="Genomic_DNA"/>
</dbReference>
<evidence type="ECO:0000313" key="2">
    <source>
        <dbReference type="EMBL" id="GCE29212.1"/>
    </source>
</evidence>
<keyword evidence="1" id="KW-1133">Transmembrane helix</keyword>
<reference evidence="3" key="1">
    <citation type="submission" date="2018-12" db="EMBL/GenBank/DDBJ databases">
        <title>Tengunoibacter tsumagoiensis gen. nov., sp. nov., Dictyobacter kobayashii sp. nov., D. alpinus sp. nov., and D. joshuensis sp. nov. and description of Dictyobacteraceae fam. nov. within the order Ktedonobacterales isolated from Tengu-no-mugimeshi.</title>
        <authorList>
            <person name="Wang C.M."/>
            <person name="Zheng Y."/>
            <person name="Sakai Y."/>
            <person name="Toyoda A."/>
            <person name="Minakuchi Y."/>
            <person name="Abe K."/>
            <person name="Yokota A."/>
            <person name="Yabe S."/>
        </authorList>
    </citation>
    <scope>NUCLEOTIDE SEQUENCE [LARGE SCALE GENOMIC DNA]</scope>
    <source>
        <strain evidence="3">Uno16</strain>
    </source>
</reference>
<gene>
    <name evidence="2" type="ORF">KDA_46960</name>
</gene>
<feature type="transmembrane region" description="Helical" evidence="1">
    <location>
        <begin position="198"/>
        <end position="219"/>
    </location>
</feature>
<evidence type="ECO:0000256" key="1">
    <source>
        <dbReference type="SAM" id="Phobius"/>
    </source>
</evidence>
<dbReference type="AlphaFoldDB" id="A0A402BD57"/>
<feature type="transmembrane region" description="Helical" evidence="1">
    <location>
        <begin position="146"/>
        <end position="163"/>
    </location>
</feature>
<name>A0A402BD57_9CHLR</name>
<keyword evidence="1" id="KW-0812">Transmembrane</keyword>
<sequence>MEGAYLTGVIMGDQEGIGPWVADTIWENVNLAVVKWSQVKKLRDEYDALQGKLNGQVKDRAIRLDEHEKAVRANRQLALALQAQGLNEHATRFAYHAQRLQRRVFWLQMIQQRVKLRQRGQALSSWLFSWFLFLIAGYGYRPERSFLAYLFIIVFFTVFYHQLGPQLLWNEAFVISMTAFHGRGFFPSTFSPGDPLALASALEAFIGLIIEVTLIATITQRFFGK</sequence>
<keyword evidence="3" id="KW-1185">Reference proteome</keyword>
<proteinExistence type="predicted"/>
<feature type="transmembrane region" description="Helical" evidence="1">
    <location>
        <begin position="122"/>
        <end position="140"/>
    </location>
</feature>